<keyword evidence="10" id="KW-1185">Reference proteome</keyword>
<feature type="transmembrane region" description="Helical" evidence="6">
    <location>
        <begin position="762"/>
        <end position="785"/>
    </location>
</feature>
<feature type="transmembrane region" description="Helical" evidence="6">
    <location>
        <begin position="334"/>
        <end position="360"/>
    </location>
</feature>
<dbReference type="EMBL" id="SODV01000002">
    <property type="protein sequence ID" value="TDW95811.1"/>
    <property type="molecule type" value="Genomic_DNA"/>
</dbReference>
<reference evidence="9 10" key="1">
    <citation type="submission" date="2019-03" db="EMBL/GenBank/DDBJ databases">
        <title>Genomic Encyclopedia of Type Strains, Phase IV (KMG-IV): sequencing the most valuable type-strain genomes for metagenomic binning, comparative biology and taxonomic classification.</title>
        <authorList>
            <person name="Goeker M."/>
        </authorList>
    </citation>
    <scope>NUCLEOTIDE SEQUENCE [LARGE SCALE GENOMIC DNA]</scope>
    <source>
        <strain evidence="9 10">DSM 100059</strain>
    </source>
</reference>
<keyword evidence="5 6" id="KW-0472">Membrane</keyword>
<organism evidence="9 10">
    <name type="scientific">Dinghuibacter silviterrae</name>
    <dbReference type="NCBI Taxonomy" id="1539049"/>
    <lineage>
        <taxon>Bacteria</taxon>
        <taxon>Pseudomonadati</taxon>
        <taxon>Bacteroidota</taxon>
        <taxon>Chitinophagia</taxon>
        <taxon>Chitinophagales</taxon>
        <taxon>Chitinophagaceae</taxon>
        <taxon>Dinghuibacter</taxon>
    </lineage>
</organism>
<dbReference type="GO" id="GO:0022857">
    <property type="term" value="F:transmembrane transporter activity"/>
    <property type="evidence" value="ECO:0007669"/>
    <property type="project" value="TreeGrafter"/>
</dbReference>
<feature type="domain" description="ABC3 transporter permease C-terminal" evidence="7">
    <location>
        <begin position="675"/>
        <end position="784"/>
    </location>
</feature>
<feature type="transmembrane region" description="Helical" evidence="6">
    <location>
        <begin position="21"/>
        <end position="41"/>
    </location>
</feature>
<dbReference type="PANTHER" id="PTHR30572:SF18">
    <property type="entry name" value="ABC-TYPE MACROLIDE FAMILY EXPORT SYSTEM PERMEASE COMPONENT 2"/>
    <property type="match status" value="1"/>
</dbReference>
<dbReference type="RefSeq" id="WP_133995514.1">
    <property type="nucleotide sequence ID" value="NZ_SODV01000002.1"/>
</dbReference>
<feature type="transmembrane region" description="Helical" evidence="6">
    <location>
        <begin position="672"/>
        <end position="694"/>
    </location>
</feature>
<dbReference type="AlphaFoldDB" id="A0A4R8DE75"/>
<proteinExistence type="predicted"/>
<evidence type="ECO:0000259" key="8">
    <source>
        <dbReference type="Pfam" id="PF12704"/>
    </source>
</evidence>
<dbReference type="InterPro" id="IPR003838">
    <property type="entry name" value="ABC3_permease_C"/>
</dbReference>
<dbReference type="OrthoDB" id="5933722at2"/>
<evidence type="ECO:0000256" key="5">
    <source>
        <dbReference type="ARBA" id="ARBA00023136"/>
    </source>
</evidence>
<dbReference type="PANTHER" id="PTHR30572">
    <property type="entry name" value="MEMBRANE COMPONENT OF TRANSPORTER-RELATED"/>
    <property type="match status" value="1"/>
</dbReference>
<evidence type="ECO:0000313" key="9">
    <source>
        <dbReference type="EMBL" id="TDW95811.1"/>
    </source>
</evidence>
<feature type="transmembrane region" description="Helical" evidence="6">
    <location>
        <begin position="422"/>
        <end position="446"/>
    </location>
</feature>
<comment type="caution">
    <text evidence="9">The sequence shown here is derived from an EMBL/GenBank/DDBJ whole genome shotgun (WGS) entry which is preliminary data.</text>
</comment>
<evidence type="ECO:0000259" key="7">
    <source>
        <dbReference type="Pfam" id="PF02687"/>
    </source>
</evidence>
<dbReference type="InterPro" id="IPR025857">
    <property type="entry name" value="MacB_PCD"/>
</dbReference>
<feature type="transmembrane region" description="Helical" evidence="6">
    <location>
        <begin position="283"/>
        <end position="305"/>
    </location>
</feature>
<feature type="transmembrane region" description="Helical" evidence="6">
    <location>
        <begin position="380"/>
        <end position="401"/>
    </location>
</feature>
<accession>A0A4R8DE75</accession>
<dbReference type="Proteomes" id="UP000294498">
    <property type="component" value="Unassembled WGS sequence"/>
</dbReference>
<keyword evidence="4 6" id="KW-1133">Transmembrane helix</keyword>
<name>A0A4R8DE75_9BACT</name>
<dbReference type="Pfam" id="PF12704">
    <property type="entry name" value="MacB_PCD"/>
    <property type="match status" value="2"/>
</dbReference>
<evidence type="ECO:0000256" key="1">
    <source>
        <dbReference type="ARBA" id="ARBA00004651"/>
    </source>
</evidence>
<feature type="domain" description="MacB-like periplasmic core" evidence="8">
    <location>
        <begin position="434"/>
        <end position="608"/>
    </location>
</feature>
<sequence length="795" mass="89638">MIKNLLLVAIRNLKRDKWYSLLNILGLTIGITFGLLLLLYIKDELSYDRYHEKANRIVRIVSNIKEESKDTMRWSSNPYPLGPTLKKDFPEVEEAIRFVDNGTMMFKTGDTRFYNENTFFVDSGFFRVFTYPLLEGDPNTALVDPKSLVLTRSIAEKYFGKVNGIVGRTLLDDSGAVYKITGVMEDVPKNSQLTFNILISNATLPVDFSPQWGNFSYFTYVLLRPHTDLQAFDRKMLPLYDKFMAPIFAKNNIKIRLSAQPLTEMHLHSTDISGPGEYGSMSYIFIFGAVALFMVLIACINYMNLTTARSARRAKEIGIRKVTGSSRSQLITQFLVESTLSSLVALVLSLVLIALLLPTFNTLAGKFITLNTLLDPSTSLLLLGIVLFVGLCGGSYPAFYLSKFMPVNILKGALSKGSSNVTLRRILIVTQFSISMTMLICTFVVYNQLQYLQHKDMGFNKDEVANITVNSNSDERSRILAFKNEMRNTQGVHSVSTAESIPGFGNSFQLFDVQTDHGIVDKGVDVYGIDEDYFKTLGIQLTRGRNFSGLPDTLHSIVVNENMVRYFGWKNPIGMRVKYPGDTTGRHYLEVVGVFKDFNWKSLYSPMSPLILLYRPNSFNVQLKLDAQNIPATLAIVEKNWKTAFPELPFSYIFLDREFDSQYAADQRRGKIFTAFSILTVVITCLGLLGLIAFTTEQRQKEISIRKILGAGLTEIIPLITRNFVYLVGLSCFIAFPVAYWFMHHWLDNFSYNTGMTFGPFILSALAVLVLTLLTVIFHTVKAAVANPSKSLRTE</sequence>
<feature type="transmembrane region" description="Helical" evidence="6">
    <location>
        <begin position="724"/>
        <end position="742"/>
    </location>
</feature>
<evidence type="ECO:0000313" key="10">
    <source>
        <dbReference type="Proteomes" id="UP000294498"/>
    </source>
</evidence>
<evidence type="ECO:0000256" key="6">
    <source>
        <dbReference type="SAM" id="Phobius"/>
    </source>
</evidence>
<dbReference type="Pfam" id="PF02687">
    <property type="entry name" value="FtsX"/>
    <property type="match status" value="2"/>
</dbReference>
<dbReference type="GO" id="GO:0005886">
    <property type="term" value="C:plasma membrane"/>
    <property type="evidence" value="ECO:0007669"/>
    <property type="project" value="UniProtKB-SubCell"/>
</dbReference>
<keyword evidence="2" id="KW-1003">Cell membrane</keyword>
<feature type="domain" description="ABC3 transporter permease C-terminal" evidence="7">
    <location>
        <begin position="289"/>
        <end position="403"/>
    </location>
</feature>
<comment type="subcellular location">
    <subcellularLocation>
        <location evidence="1">Cell membrane</location>
        <topology evidence="1">Multi-pass membrane protein</topology>
    </subcellularLocation>
</comment>
<protein>
    <submittedName>
        <fullName evidence="9">Putative ABC transport system permease protein</fullName>
    </submittedName>
</protein>
<evidence type="ECO:0000256" key="4">
    <source>
        <dbReference type="ARBA" id="ARBA00022989"/>
    </source>
</evidence>
<feature type="domain" description="MacB-like periplasmic core" evidence="8">
    <location>
        <begin position="20"/>
        <end position="236"/>
    </location>
</feature>
<evidence type="ECO:0000256" key="3">
    <source>
        <dbReference type="ARBA" id="ARBA00022692"/>
    </source>
</evidence>
<keyword evidence="3 6" id="KW-0812">Transmembrane</keyword>
<evidence type="ECO:0000256" key="2">
    <source>
        <dbReference type="ARBA" id="ARBA00022475"/>
    </source>
</evidence>
<dbReference type="InterPro" id="IPR050250">
    <property type="entry name" value="Macrolide_Exporter_MacB"/>
</dbReference>
<gene>
    <name evidence="9" type="ORF">EDB95_3625</name>
</gene>